<feature type="compositionally biased region" description="Polar residues" evidence="7">
    <location>
        <begin position="7"/>
        <end position="21"/>
    </location>
</feature>
<protein>
    <recommendedName>
        <fullName evidence="2">Negative regulator of flagellin synthesis</fullName>
    </recommendedName>
</protein>
<dbReference type="SUPFAM" id="SSF101498">
    <property type="entry name" value="Anti-sigma factor FlgM"/>
    <property type="match status" value="1"/>
</dbReference>
<evidence type="ECO:0000259" key="8">
    <source>
        <dbReference type="Pfam" id="PF04316"/>
    </source>
</evidence>
<keyword evidence="10" id="KW-1185">Reference proteome</keyword>
<evidence type="ECO:0000256" key="3">
    <source>
        <dbReference type="ARBA" id="ARBA00022491"/>
    </source>
</evidence>
<evidence type="ECO:0000256" key="5">
    <source>
        <dbReference type="ARBA" id="ARBA00023015"/>
    </source>
</evidence>
<evidence type="ECO:0000256" key="2">
    <source>
        <dbReference type="ARBA" id="ARBA00017823"/>
    </source>
</evidence>
<accession>A0A366EH13</accession>
<dbReference type="GO" id="GO:0045892">
    <property type="term" value="P:negative regulation of DNA-templated transcription"/>
    <property type="evidence" value="ECO:0007669"/>
    <property type="project" value="InterPro"/>
</dbReference>
<feature type="domain" description="Anti-sigma-28 factor FlgM C-terminal" evidence="8">
    <location>
        <begin position="33"/>
        <end position="83"/>
    </location>
</feature>
<comment type="similarity">
    <text evidence="1">Belongs to the FlgM family.</text>
</comment>
<evidence type="ECO:0000313" key="10">
    <source>
        <dbReference type="Proteomes" id="UP000252254"/>
    </source>
</evidence>
<organism evidence="9 10">
    <name type="scientific">Paraliobacillus ryukyuensis</name>
    <dbReference type="NCBI Taxonomy" id="200904"/>
    <lineage>
        <taxon>Bacteria</taxon>
        <taxon>Bacillati</taxon>
        <taxon>Bacillota</taxon>
        <taxon>Bacilli</taxon>
        <taxon>Bacillales</taxon>
        <taxon>Bacillaceae</taxon>
        <taxon>Paraliobacillus</taxon>
    </lineage>
</organism>
<dbReference type="Proteomes" id="UP000252254">
    <property type="component" value="Unassembled WGS sequence"/>
</dbReference>
<dbReference type="AlphaFoldDB" id="A0A366EH13"/>
<evidence type="ECO:0000313" key="9">
    <source>
        <dbReference type="EMBL" id="RBP00725.1"/>
    </source>
</evidence>
<keyword evidence="4" id="KW-1005">Bacterial flagellum biogenesis</keyword>
<feature type="region of interest" description="Disordered" evidence="7">
    <location>
        <begin position="1"/>
        <end position="26"/>
    </location>
</feature>
<sequence length="86" mass="10128">MKIYGPNHTNFNPYQKQMNKQSEIDTSKRVQSDKLQISEQAMKMQESDKVQPQREARVNEIKQAVENGTYEIAPKQTAEKLLQFWK</sequence>
<dbReference type="STRING" id="200904.GCA_900168775_00752"/>
<dbReference type="InterPro" id="IPR007412">
    <property type="entry name" value="FlgM"/>
</dbReference>
<evidence type="ECO:0000256" key="6">
    <source>
        <dbReference type="ARBA" id="ARBA00023163"/>
    </source>
</evidence>
<keyword evidence="5" id="KW-0805">Transcription regulation</keyword>
<gene>
    <name evidence="9" type="ORF">DES48_102493</name>
</gene>
<dbReference type="EMBL" id="QNRI01000002">
    <property type="protein sequence ID" value="RBP00725.1"/>
    <property type="molecule type" value="Genomic_DNA"/>
</dbReference>
<dbReference type="InterPro" id="IPR035890">
    <property type="entry name" value="Anti-sigma-28_factor_FlgM_sf"/>
</dbReference>
<keyword evidence="3" id="KW-0678">Repressor</keyword>
<evidence type="ECO:0000256" key="7">
    <source>
        <dbReference type="SAM" id="MobiDB-lite"/>
    </source>
</evidence>
<comment type="caution">
    <text evidence="9">The sequence shown here is derived from an EMBL/GenBank/DDBJ whole genome shotgun (WGS) entry which is preliminary data.</text>
</comment>
<dbReference type="Pfam" id="PF04316">
    <property type="entry name" value="FlgM"/>
    <property type="match status" value="1"/>
</dbReference>
<dbReference type="RefSeq" id="WP_113867596.1">
    <property type="nucleotide sequence ID" value="NZ_BAABQN010000002.1"/>
</dbReference>
<keyword evidence="6" id="KW-0804">Transcription</keyword>
<reference evidence="9 10" key="1">
    <citation type="submission" date="2018-06" db="EMBL/GenBank/DDBJ databases">
        <title>Genomic Encyclopedia of Type Strains, Phase IV (KMG-IV): sequencing the most valuable type-strain genomes for metagenomic binning, comparative biology and taxonomic classification.</title>
        <authorList>
            <person name="Goeker M."/>
        </authorList>
    </citation>
    <scope>NUCLEOTIDE SEQUENCE [LARGE SCALE GENOMIC DNA]</scope>
    <source>
        <strain evidence="9 10">DSM 15140</strain>
    </source>
</reference>
<dbReference type="InterPro" id="IPR031316">
    <property type="entry name" value="FlgM_C"/>
</dbReference>
<proteinExistence type="inferred from homology"/>
<dbReference type="OrthoDB" id="2991036at2"/>
<evidence type="ECO:0000256" key="1">
    <source>
        <dbReference type="ARBA" id="ARBA00005322"/>
    </source>
</evidence>
<name>A0A366EH13_9BACI</name>
<evidence type="ECO:0000256" key="4">
    <source>
        <dbReference type="ARBA" id="ARBA00022795"/>
    </source>
</evidence>
<dbReference type="NCBIfam" id="TIGR03824">
    <property type="entry name" value="FlgM_jcvi"/>
    <property type="match status" value="1"/>
</dbReference>
<dbReference type="GO" id="GO:0044781">
    <property type="term" value="P:bacterial-type flagellum organization"/>
    <property type="evidence" value="ECO:0007669"/>
    <property type="project" value="UniProtKB-KW"/>
</dbReference>